<dbReference type="AlphaFoldDB" id="A0AAJ0C060"/>
<sequence>MPSPTLDITEAQFIARNPSVGDGCKNGLVPGTDCCLDPDTLVLATSSTTKPTSTAKSPNNHHDGPQRVVSGDTCANIVSHYGTFTIDEFYKWNPAVRKDCSSLFLGYYVCIGIPGTPTTSAPSDPTPTQAGITKNCNSYYLVKSGDICQKIVDSHKGKFTLKQL</sequence>
<proteinExistence type="inferred from homology"/>
<evidence type="ECO:0000256" key="4">
    <source>
        <dbReference type="SAM" id="MobiDB-lite"/>
    </source>
</evidence>
<evidence type="ECO:0000313" key="6">
    <source>
        <dbReference type="EMBL" id="KAK1766653.1"/>
    </source>
</evidence>
<dbReference type="GeneID" id="85313769"/>
<dbReference type="Gene3D" id="3.10.350.10">
    <property type="entry name" value="LysM domain"/>
    <property type="match status" value="1"/>
</dbReference>
<dbReference type="PANTHER" id="PTHR34997:SF1">
    <property type="entry name" value="PEPTIDOGLYCAN-BINDING LYSIN DOMAIN"/>
    <property type="match status" value="1"/>
</dbReference>
<dbReference type="InterPro" id="IPR052210">
    <property type="entry name" value="LysM1-like"/>
</dbReference>
<evidence type="ECO:0000259" key="5">
    <source>
        <dbReference type="PROSITE" id="PS51782"/>
    </source>
</evidence>
<dbReference type="SUPFAM" id="SSF54106">
    <property type="entry name" value="LysM domain"/>
    <property type="match status" value="1"/>
</dbReference>
<evidence type="ECO:0000256" key="3">
    <source>
        <dbReference type="ARBA" id="ARBA00044955"/>
    </source>
</evidence>
<dbReference type="InterPro" id="IPR018392">
    <property type="entry name" value="LysM"/>
</dbReference>
<organism evidence="6 7">
    <name type="scientific">Phialemonium atrogriseum</name>
    <dbReference type="NCBI Taxonomy" id="1093897"/>
    <lineage>
        <taxon>Eukaryota</taxon>
        <taxon>Fungi</taxon>
        <taxon>Dikarya</taxon>
        <taxon>Ascomycota</taxon>
        <taxon>Pezizomycotina</taxon>
        <taxon>Sordariomycetes</taxon>
        <taxon>Sordariomycetidae</taxon>
        <taxon>Cephalothecales</taxon>
        <taxon>Cephalothecaceae</taxon>
        <taxon>Phialemonium</taxon>
    </lineage>
</organism>
<dbReference type="PANTHER" id="PTHR34997">
    <property type="entry name" value="AM15"/>
    <property type="match status" value="1"/>
</dbReference>
<comment type="caution">
    <text evidence="6">The sequence shown here is derived from an EMBL/GenBank/DDBJ whole genome shotgun (WGS) entry which is preliminary data.</text>
</comment>
<comment type="similarity">
    <text evidence="3">Belongs to the secreted LysM effector family.</text>
</comment>
<feature type="domain" description="LysM" evidence="5">
    <location>
        <begin position="64"/>
        <end position="111"/>
    </location>
</feature>
<accession>A0AAJ0C060</accession>
<keyword evidence="7" id="KW-1185">Reference proteome</keyword>
<dbReference type="GO" id="GO:0008061">
    <property type="term" value="F:chitin binding"/>
    <property type="evidence" value="ECO:0007669"/>
    <property type="project" value="UniProtKB-KW"/>
</dbReference>
<dbReference type="PROSITE" id="PS51782">
    <property type="entry name" value="LYSM"/>
    <property type="match status" value="1"/>
</dbReference>
<gene>
    <name evidence="6" type="ORF">QBC33DRAFT_570776</name>
</gene>
<dbReference type="CDD" id="cd00118">
    <property type="entry name" value="LysM"/>
    <property type="match status" value="1"/>
</dbReference>
<dbReference type="Proteomes" id="UP001244011">
    <property type="component" value="Unassembled WGS sequence"/>
</dbReference>
<dbReference type="EMBL" id="MU839011">
    <property type="protein sequence ID" value="KAK1766653.1"/>
    <property type="molecule type" value="Genomic_DNA"/>
</dbReference>
<keyword evidence="1" id="KW-0147">Chitin-binding</keyword>
<protein>
    <recommendedName>
        <fullName evidence="5">LysM domain-containing protein</fullName>
    </recommendedName>
</protein>
<keyword evidence="2" id="KW-0843">Virulence</keyword>
<dbReference type="InterPro" id="IPR036779">
    <property type="entry name" value="LysM_dom_sf"/>
</dbReference>
<evidence type="ECO:0000313" key="7">
    <source>
        <dbReference type="Proteomes" id="UP001244011"/>
    </source>
</evidence>
<dbReference type="RefSeq" id="XP_060282866.1">
    <property type="nucleotide sequence ID" value="XM_060430582.1"/>
</dbReference>
<name>A0AAJ0C060_9PEZI</name>
<feature type="compositionally biased region" description="Low complexity" evidence="4">
    <location>
        <begin position="47"/>
        <end position="58"/>
    </location>
</feature>
<feature type="region of interest" description="Disordered" evidence="4">
    <location>
        <begin position="47"/>
        <end position="68"/>
    </location>
</feature>
<evidence type="ECO:0000256" key="1">
    <source>
        <dbReference type="ARBA" id="ARBA00022669"/>
    </source>
</evidence>
<dbReference type="Pfam" id="PF01476">
    <property type="entry name" value="LysM"/>
    <property type="match status" value="1"/>
</dbReference>
<reference evidence="6" key="1">
    <citation type="submission" date="2023-06" db="EMBL/GenBank/DDBJ databases">
        <title>Genome-scale phylogeny and comparative genomics of the fungal order Sordariales.</title>
        <authorList>
            <consortium name="Lawrence Berkeley National Laboratory"/>
            <person name="Hensen N."/>
            <person name="Bonometti L."/>
            <person name="Westerberg I."/>
            <person name="Brannstrom I.O."/>
            <person name="Guillou S."/>
            <person name="Cros-Aarteil S."/>
            <person name="Calhoun S."/>
            <person name="Haridas S."/>
            <person name="Kuo A."/>
            <person name="Mondo S."/>
            <person name="Pangilinan J."/>
            <person name="Riley R."/>
            <person name="Labutti K."/>
            <person name="Andreopoulos B."/>
            <person name="Lipzen A."/>
            <person name="Chen C."/>
            <person name="Yanf M."/>
            <person name="Daum C."/>
            <person name="Ng V."/>
            <person name="Clum A."/>
            <person name="Steindorff A."/>
            <person name="Ohm R."/>
            <person name="Martin F."/>
            <person name="Silar P."/>
            <person name="Natvig D."/>
            <person name="Lalanne C."/>
            <person name="Gautier V."/>
            <person name="Ament-Velasquez S.L."/>
            <person name="Kruys A."/>
            <person name="Hutchinson M.I."/>
            <person name="Powell A.J."/>
            <person name="Barry K."/>
            <person name="Miller A.N."/>
            <person name="Grigoriev I.V."/>
            <person name="Debuchy R."/>
            <person name="Gladieux P."/>
            <person name="Thoren M.H."/>
            <person name="Johannesson H."/>
        </authorList>
    </citation>
    <scope>NUCLEOTIDE SEQUENCE</scope>
    <source>
        <strain evidence="6">8032-3</strain>
    </source>
</reference>
<evidence type="ECO:0000256" key="2">
    <source>
        <dbReference type="ARBA" id="ARBA00023026"/>
    </source>
</evidence>